<protein>
    <submittedName>
        <fullName evidence="2">Uncharacterized protein</fullName>
    </submittedName>
</protein>
<name>A0A565BIC6_9BRAS</name>
<comment type="caution">
    <text evidence="2">The sequence shown here is derived from an EMBL/GenBank/DDBJ whole genome shotgun (WGS) entry which is preliminary data.</text>
</comment>
<keyword evidence="3" id="KW-1185">Reference proteome</keyword>
<organism evidence="2 3">
    <name type="scientific">Arabis nemorensis</name>
    <dbReference type="NCBI Taxonomy" id="586526"/>
    <lineage>
        <taxon>Eukaryota</taxon>
        <taxon>Viridiplantae</taxon>
        <taxon>Streptophyta</taxon>
        <taxon>Embryophyta</taxon>
        <taxon>Tracheophyta</taxon>
        <taxon>Spermatophyta</taxon>
        <taxon>Magnoliopsida</taxon>
        <taxon>eudicotyledons</taxon>
        <taxon>Gunneridae</taxon>
        <taxon>Pentapetalae</taxon>
        <taxon>rosids</taxon>
        <taxon>malvids</taxon>
        <taxon>Brassicales</taxon>
        <taxon>Brassicaceae</taxon>
        <taxon>Arabideae</taxon>
        <taxon>Arabis</taxon>
    </lineage>
</organism>
<dbReference type="EMBL" id="CABITT030000004">
    <property type="protein sequence ID" value="VVB01390.1"/>
    <property type="molecule type" value="Genomic_DNA"/>
</dbReference>
<evidence type="ECO:0000256" key="1">
    <source>
        <dbReference type="SAM" id="MobiDB-lite"/>
    </source>
</evidence>
<feature type="region of interest" description="Disordered" evidence="1">
    <location>
        <begin position="31"/>
        <end position="68"/>
    </location>
</feature>
<sequence>MVVSPPSPSAATSHTLLSFLTHRRRKTLATLMNALRPLEPPEPPDPPDTPASRSFPTATPLSGLEPSGNSALAGFGFTIKDPPPHYLSTLQHRRTTPKSLGPKIRSECSKSYRRFVLPSPGPVSLRFRVRDSVSQIQAREAEEPFPSSRRFIGPIHT</sequence>
<proteinExistence type="predicted"/>
<evidence type="ECO:0000313" key="3">
    <source>
        <dbReference type="Proteomes" id="UP000489600"/>
    </source>
</evidence>
<gene>
    <name evidence="2" type="ORF">ANE_LOCUS11834</name>
</gene>
<dbReference type="Proteomes" id="UP000489600">
    <property type="component" value="Unassembled WGS sequence"/>
</dbReference>
<evidence type="ECO:0000313" key="2">
    <source>
        <dbReference type="EMBL" id="VVB01390.1"/>
    </source>
</evidence>
<reference evidence="2" key="1">
    <citation type="submission" date="2019-07" db="EMBL/GenBank/DDBJ databases">
        <authorList>
            <person name="Dittberner H."/>
        </authorList>
    </citation>
    <scope>NUCLEOTIDE SEQUENCE [LARGE SCALE GENOMIC DNA]</scope>
</reference>
<accession>A0A565BIC6</accession>
<dbReference type="AlphaFoldDB" id="A0A565BIC6"/>
<feature type="compositionally biased region" description="Pro residues" evidence="1">
    <location>
        <begin position="38"/>
        <end position="49"/>
    </location>
</feature>